<comment type="function">
    <text evidence="9">Part of the high-affinity ATP-driven potassium transport (or Kdp) system, which catalyzes the hydrolysis of ATP coupled with the electrogenic transport of potassium into the cytoplasm. This subunit binds the extracellular potassium ions and delivers the ions to the membrane domain of KdpB through an intramembrane tunnel.</text>
</comment>
<evidence type="ECO:0000256" key="9">
    <source>
        <dbReference type="HAMAP-Rule" id="MF_00275"/>
    </source>
</evidence>
<reference evidence="10" key="1">
    <citation type="submission" date="2020-08" db="EMBL/GenBank/DDBJ databases">
        <title>Genome public.</title>
        <authorList>
            <person name="Liu C."/>
            <person name="Sun Q."/>
        </authorList>
    </citation>
    <scope>NUCLEOTIDE SEQUENCE</scope>
    <source>
        <strain evidence="10">NSJ-32</strain>
    </source>
</reference>
<protein>
    <recommendedName>
        <fullName evidence="9">Potassium-transporting ATPase potassium-binding subunit</fullName>
    </recommendedName>
    <alternativeName>
        <fullName evidence="9">ATP phosphohydrolase [potassium-transporting] A chain</fullName>
    </alternativeName>
    <alternativeName>
        <fullName evidence="9">Potassium-binding and translocating subunit A</fullName>
    </alternativeName>
    <alternativeName>
        <fullName evidence="9">Potassium-translocating ATPase A chain</fullName>
    </alternativeName>
</protein>
<dbReference type="GO" id="GO:0005886">
    <property type="term" value="C:plasma membrane"/>
    <property type="evidence" value="ECO:0007669"/>
    <property type="project" value="UniProtKB-SubCell"/>
</dbReference>
<comment type="caution">
    <text evidence="10">The sequence shown here is derived from an EMBL/GenBank/DDBJ whole genome shotgun (WGS) entry which is preliminary data.</text>
</comment>
<keyword evidence="7 9" id="KW-0406">Ion transport</keyword>
<feature type="transmembrane region" description="Helical" evidence="9">
    <location>
        <begin position="543"/>
        <end position="565"/>
    </location>
</feature>
<keyword evidence="2 9" id="KW-1003">Cell membrane</keyword>
<accession>A0A926DUZ3</accession>
<evidence type="ECO:0000313" key="10">
    <source>
        <dbReference type="EMBL" id="MBC8544179.1"/>
    </source>
</evidence>
<evidence type="ECO:0000313" key="11">
    <source>
        <dbReference type="Proteomes" id="UP000657006"/>
    </source>
</evidence>
<feature type="transmembrane region" description="Helical" evidence="9">
    <location>
        <begin position="135"/>
        <end position="154"/>
    </location>
</feature>
<evidence type="ECO:0000256" key="2">
    <source>
        <dbReference type="ARBA" id="ARBA00022475"/>
    </source>
</evidence>
<feature type="transmembrane region" description="Helical" evidence="9">
    <location>
        <begin position="435"/>
        <end position="456"/>
    </location>
</feature>
<feature type="transmembrane region" description="Helical" evidence="9">
    <location>
        <begin position="6"/>
        <end position="26"/>
    </location>
</feature>
<dbReference type="PIRSF" id="PIRSF001294">
    <property type="entry name" value="K_ATPaseA"/>
    <property type="match status" value="1"/>
</dbReference>
<feature type="transmembrane region" description="Helical" evidence="9">
    <location>
        <begin position="64"/>
        <end position="85"/>
    </location>
</feature>
<dbReference type="Proteomes" id="UP000657006">
    <property type="component" value="Unassembled WGS sequence"/>
</dbReference>
<evidence type="ECO:0000256" key="5">
    <source>
        <dbReference type="ARBA" id="ARBA00022958"/>
    </source>
</evidence>
<dbReference type="PANTHER" id="PTHR30607">
    <property type="entry name" value="POTASSIUM-TRANSPORTING ATPASE A CHAIN"/>
    <property type="match status" value="1"/>
</dbReference>
<feature type="transmembrane region" description="Helical" evidence="9">
    <location>
        <begin position="389"/>
        <end position="414"/>
    </location>
</feature>
<gene>
    <name evidence="9 10" type="primary">kdpA</name>
    <name evidence="10" type="ORF">H8730_11590</name>
</gene>
<comment type="subcellular location">
    <subcellularLocation>
        <location evidence="9">Cell membrane</location>
        <topology evidence="9">Multi-pass membrane protein</topology>
    </subcellularLocation>
</comment>
<feature type="transmembrane region" description="Helical" evidence="9">
    <location>
        <begin position="498"/>
        <end position="522"/>
    </location>
</feature>
<keyword evidence="3 9" id="KW-0633">Potassium transport</keyword>
<keyword evidence="1 9" id="KW-0813">Transport</keyword>
<evidence type="ECO:0000256" key="7">
    <source>
        <dbReference type="ARBA" id="ARBA00023065"/>
    </source>
</evidence>
<comment type="similarity">
    <text evidence="9">Belongs to the KdpA family.</text>
</comment>
<feature type="transmembrane region" description="Helical" evidence="9">
    <location>
        <begin position="267"/>
        <end position="285"/>
    </location>
</feature>
<comment type="subunit">
    <text evidence="9">The system is composed of three essential subunits: KdpA, KdpB and KdpC.</text>
</comment>
<keyword evidence="5 9" id="KW-0630">Potassium</keyword>
<name>A0A926DUZ3_9FIRM</name>
<sequence length="578" mass="61202">MNSVLQYGLYIAILVLLAIPLGGYIAKVMRGEKVFLTRVLAPCERGVYRLLRVKQEEDMGWKKYAGCALLFSAICLAVLMVLHMIQNLLPLNPEGLPGTSWHLAFNTAASFVTNTNWQAYSGEATLSYFTQMMGLTVQNFVSAAVGMAVLFALIRGLTRVKQNGIGNFWTDVTRSILYILIPLSILVSLALISQGVVQNFTPYETVTLVEPIALENGTQVTQQIVPMGPAASQVAIKQLGTNGGGFFGANSAHPFENPTPLSNLMEMISILVIPVALCFTFGKCVNDKKQGVAIFLAMMIILLGALTVTAVQEQGGTAQLEQDGAVDIRGENQAGGNMEGKEARFGIATSVTWTVFTTSASNGSVNSMLDSYTPIGGMIPLLLMELGEVAFGGVGCGLYGMLAFAILTVFIAGLMVGRTPEYLGKKIEPYEMRMAMLICLATPVAILIGSGIAAFLPQTAQSLNNSGAHGFSEMLYAYSSAGGNNGSAFAGFNANTPFFNVSLGLSMLFVRFVPMVAALAIAGSMARKKKVAVSAGTLSTSNAMFIGLLIGIVLLVGALSFFPALSLGPIAEFVQGMA</sequence>
<dbReference type="RefSeq" id="WP_177718589.1">
    <property type="nucleotide sequence ID" value="NZ_JACRSQ010000017.1"/>
</dbReference>
<dbReference type="AlphaFoldDB" id="A0A926DUZ3"/>
<dbReference type="Pfam" id="PF03814">
    <property type="entry name" value="KdpA"/>
    <property type="match status" value="1"/>
</dbReference>
<dbReference type="InterPro" id="IPR004623">
    <property type="entry name" value="KdpA"/>
</dbReference>
<keyword evidence="4 9" id="KW-0812">Transmembrane</keyword>
<dbReference type="GO" id="GO:0008556">
    <property type="term" value="F:P-type potassium transmembrane transporter activity"/>
    <property type="evidence" value="ECO:0007669"/>
    <property type="project" value="InterPro"/>
</dbReference>
<keyword evidence="8 9" id="KW-0472">Membrane</keyword>
<evidence type="ECO:0000256" key="8">
    <source>
        <dbReference type="ARBA" id="ARBA00023136"/>
    </source>
</evidence>
<dbReference type="PANTHER" id="PTHR30607:SF2">
    <property type="entry name" value="POTASSIUM-TRANSPORTING ATPASE POTASSIUM-BINDING SUBUNIT"/>
    <property type="match status" value="1"/>
</dbReference>
<proteinExistence type="inferred from homology"/>
<evidence type="ECO:0000256" key="3">
    <source>
        <dbReference type="ARBA" id="ARBA00022538"/>
    </source>
</evidence>
<dbReference type="EMBL" id="JACRSQ010000017">
    <property type="protein sequence ID" value="MBC8544179.1"/>
    <property type="molecule type" value="Genomic_DNA"/>
</dbReference>
<dbReference type="NCBIfam" id="TIGR00680">
    <property type="entry name" value="kdpA"/>
    <property type="match status" value="1"/>
</dbReference>
<organism evidence="10 11">
    <name type="scientific">Bianquea renquensis</name>
    <dbReference type="NCBI Taxonomy" id="2763661"/>
    <lineage>
        <taxon>Bacteria</taxon>
        <taxon>Bacillati</taxon>
        <taxon>Bacillota</taxon>
        <taxon>Clostridia</taxon>
        <taxon>Eubacteriales</taxon>
        <taxon>Bianqueaceae</taxon>
        <taxon>Bianquea</taxon>
    </lineage>
</organism>
<evidence type="ECO:0000256" key="1">
    <source>
        <dbReference type="ARBA" id="ARBA00022448"/>
    </source>
</evidence>
<dbReference type="GO" id="GO:0030955">
    <property type="term" value="F:potassium ion binding"/>
    <property type="evidence" value="ECO:0007669"/>
    <property type="project" value="UniProtKB-UniRule"/>
</dbReference>
<keyword evidence="6 9" id="KW-1133">Transmembrane helix</keyword>
<keyword evidence="11" id="KW-1185">Reference proteome</keyword>
<feature type="transmembrane region" description="Helical" evidence="9">
    <location>
        <begin position="292"/>
        <end position="311"/>
    </location>
</feature>
<evidence type="ECO:0000256" key="6">
    <source>
        <dbReference type="ARBA" id="ARBA00022989"/>
    </source>
</evidence>
<dbReference type="HAMAP" id="MF_00275">
    <property type="entry name" value="KdpA"/>
    <property type="match status" value="1"/>
</dbReference>
<evidence type="ECO:0000256" key="4">
    <source>
        <dbReference type="ARBA" id="ARBA00022692"/>
    </source>
</evidence>
<feature type="transmembrane region" description="Helical" evidence="9">
    <location>
        <begin position="175"/>
        <end position="197"/>
    </location>
</feature>